<dbReference type="InterPro" id="IPR012795">
    <property type="entry name" value="tRNA_Ile_lys_synt_N"/>
</dbReference>
<comment type="similarity">
    <text evidence="8">Belongs to the tRNA(Ile)-lysidine synthase family.</text>
</comment>
<comment type="function">
    <text evidence="8">Ligates lysine onto the cytidine present at position 34 of the AUA codon-specific tRNA(Ile) that contains the anticodon CAU, in an ATP-dependent manner. Cytidine is converted to lysidine, thus changing the amino acid specificity of the tRNA from methionine to isoleucine.</text>
</comment>
<dbReference type="NCBIfam" id="TIGR02433">
    <property type="entry name" value="lysidine_TilS_C"/>
    <property type="match status" value="1"/>
</dbReference>
<proteinExistence type="inferred from homology"/>
<evidence type="ECO:0000256" key="6">
    <source>
        <dbReference type="ARBA" id="ARBA00022840"/>
    </source>
</evidence>
<comment type="catalytic activity">
    <reaction evidence="7 8">
        <text>cytidine(34) in tRNA(Ile2) + L-lysine + ATP = lysidine(34) in tRNA(Ile2) + AMP + diphosphate + H(+)</text>
        <dbReference type="Rhea" id="RHEA:43744"/>
        <dbReference type="Rhea" id="RHEA-COMP:10625"/>
        <dbReference type="Rhea" id="RHEA-COMP:10670"/>
        <dbReference type="ChEBI" id="CHEBI:15378"/>
        <dbReference type="ChEBI" id="CHEBI:30616"/>
        <dbReference type="ChEBI" id="CHEBI:32551"/>
        <dbReference type="ChEBI" id="CHEBI:33019"/>
        <dbReference type="ChEBI" id="CHEBI:82748"/>
        <dbReference type="ChEBI" id="CHEBI:83665"/>
        <dbReference type="ChEBI" id="CHEBI:456215"/>
        <dbReference type="EC" id="6.3.4.19"/>
    </reaction>
</comment>
<evidence type="ECO:0000313" key="10">
    <source>
        <dbReference type="EMBL" id="SFQ78281.1"/>
    </source>
</evidence>
<feature type="binding site" evidence="8">
    <location>
        <begin position="29"/>
        <end position="34"/>
    </location>
    <ligand>
        <name>ATP</name>
        <dbReference type="ChEBI" id="CHEBI:30616"/>
    </ligand>
</feature>
<dbReference type="InterPro" id="IPR011063">
    <property type="entry name" value="TilS/TtcA_N"/>
</dbReference>
<reference evidence="11" key="1">
    <citation type="submission" date="2016-10" db="EMBL/GenBank/DDBJ databases">
        <authorList>
            <person name="Varghese N."/>
            <person name="Submissions S."/>
        </authorList>
    </citation>
    <scope>NUCLEOTIDE SEQUENCE [LARGE SCALE GENOMIC DNA]</scope>
    <source>
        <strain evidence="11">DSM 11706</strain>
    </source>
</reference>
<dbReference type="GO" id="GO:0005737">
    <property type="term" value="C:cytoplasm"/>
    <property type="evidence" value="ECO:0007669"/>
    <property type="project" value="UniProtKB-SubCell"/>
</dbReference>
<evidence type="ECO:0000256" key="3">
    <source>
        <dbReference type="ARBA" id="ARBA00022598"/>
    </source>
</evidence>
<evidence type="ECO:0000256" key="1">
    <source>
        <dbReference type="ARBA" id="ARBA00004496"/>
    </source>
</evidence>
<dbReference type="GO" id="GO:0005524">
    <property type="term" value="F:ATP binding"/>
    <property type="evidence" value="ECO:0007669"/>
    <property type="project" value="UniProtKB-UniRule"/>
</dbReference>
<keyword evidence="6 8" id="KW-0067">ATP-binding</keyword>
<dbReference type="GO" id="GO:0006400">
    <property type="term" value="P:tRNA modification"/>
    <property type="evidence" value="ECO:0007669"/>
    <property type="project" value="UniProtKB-UniRule"/>
</dbReference>
<protein>
    <recommendedName>
        <fullName evidence="8">tRNA(Ile)-lysidine synthase</fullName>
        <ecNumber evidence="8">6.3.4.19</ecNumber>
    </recommendedName>
    <alternativeName>
        <fullName evidence="8">tRNA(Ile)-2-lysyl-cytidine synthase</fullName>
    </alternativeName>
    <alternativeName>
        <fullName evidence="8">tRNA(Ile)-lysidine synthetase</fullName>
    </alternativeName>
</protein>
<evidence type="ECO:0000256" key="2">
    <source>
        <dbReference type="ARBA" id="ARBA00022490"/>
    </source>
</evidence>
<dbReference type="InterPro" id="IPR012796">
    <property type="entry name" value="Lysidine-tRNA-synth_C"/>
</dbReference>
<dbReference type="RefSeq" id="WP_093538650.1">
    <property type="nucleotide sequence ID" value="NZ_FOXU01000013.1"/>
</dbReference>
<dbReference type="PANTHER" id="PTHR43033:SF1">
    <property type="entry name" value="TRNA(ILE)-LYSIDINE SYNTHASE-RELATED"/>
    <property type="match status" value="1"/>
</dbReference>
<dbReference type="Gene3D" id="3.30.465.60">
    <property type="match status" value="1"/>
</dbReference>
<dbReference type="PANTHER" id="PTHR43033">
    <property type="entry name" value="TRNA(ILE)-LYSIDINE SYNTHASE-RELATED"/>
    <property type="match status" value="1"/>
</dbReference>
<gene>
    <name evidence="8" type="primary">tilS</name>
    <name evidence="10" type="ORF">SAMN05421670_0336</name>
</gene>
<dbReference type="InterPro" id="IPR012094">
    <property type="entry name" value="tRNA_Ile_lys_synt"/>
</dbReference>
<dbReference type="GO" id="GO:0032267">
    <property type="term" value="F:tRNA(Ile)-lysidine synthase activity"/>
    <property type="evidence" value="ECO:0007669"/>
    <property type="project" value="UniProtKB-EC"/>
</dbReference>
<evidence type="ECO:0000256" key="8">
    <source>
        <dbReference type="HAMAP-Rule" id="MF_01161"/>
    </source>
</evidence>
<dbReference type="EC" id="6.3.4.19" evidence="8"/>
<keyword evidence="2 8" id="KW-0963">Cytoplasm</keyword>
<dbReference type="NCBIfam" id="TIGR02432">
    <property type="entry name" value="lysidine_TilS_N"/>
    <property type="match status" value="1"/>
</dbReference>
<dbReference type="SUPFAM" id="SSF56037">
    <property type="entry name" value="PheT/TilS domain"/>
    <property type="match status" value="1"/>
</dbReference>
<sequence>MHPFILKVKKYIDKYQLIQRGDRLLLACSGGADSVAAVLTFHELKKLYNLQLGIVHTDHQLRGAESAEDMHFVEQLAIRLDISFYGTTLEVPSRVEAEGGNVQVICREERYAYFDTVMKQENFDKLVFGHHADDQIETIIMSLVRGTLASSLTGIPITRPFSNGSIIRPFLCVTKDEILDYVQFQKQAFRHDPSNDKHTYTRNRLRHTVVPLLRQENVHVADSIRTFVEKQQQDDHFLQTLAKEKFDQLVTVKSESSFFMDSMQFREIPVALQRRVILILLKYLYDSSSALLNNRLIESILTACNEQDGNTVIHLPKDFSFIRHYSQIQFSSTPLKSLPIQSQIIDEDCWVEVGTGYSIYLTRNLNEQIPSDEKWFIQLDSDSLPLSIRTRIEGDRIHLKGMSTPKKVSRLFIDEKISSEKREGWPILISAKNDIMAVIGLRCGQQLEKNRTTQNFVLYVKRY</sequence>
<evidence type="ECO:0000256" key="7">
    <source>
        <dbReference type="ARBA" id="ARBA00048539"/>
    </source>
</evidence>
<organism evidence="10 11">
    <name type="scientific">Psychrobacillus psychrotolerans</name>
    <dbReference type="NCBI Taxonomy" id="126156"/>
    <lineage>
        <taxon>Bacteria</taxon>
        <taxon>Bacillati</taxon>
        <taxon>Bacillota</taxon>
        <taxon>Bacilli</taxon>
        <taxon>Bacillales</taxon>
        <taxon>Bacillaceae</taxon>
        <taxon>Psychrobacillus</taxon>
    </lineage>
</organism>
<dbReference type="SUPFAM" id="SSF82829">
    <property type="entry name" value="MesJ substrate recognition domain-like"/>
    <property type="match status" value="1"/>
</dbReference>
<dbReference type="SMART" id="SM00977">
    <property type="entry name" value="TilS_C"/>
    <property type="match status" value="1"/>
</dbReference>
<feature type="domain" description="Lysidine-tRNA(Ile) synthetase C-terminal" evidence="9">
    <location>
        <begin position="386"/>
        <end position="460"/>
    </location>
</feature>
<dbReference type="SUPFAM" id="SSF52402">
    <property type="entry name" value="Adenine nucleotide alpha hydrolases-like"/>
    <property type="match status" value="1"/>
</dbReference>
<name>A0A1I6BBH6_9BACI</name>
<comment type="subcellular location">
    <subcellularLocation>
        <location evidence="1 8">Cytoplasm</location>
    </subcellularLocation>
</comment>
<evidence type="ECO:0000256" key="4">
    <source>
        <dbReference type="ARBA" id="ARBA00022694"/>
    </source>
</evidence>
<dbReference type="AlphaFoldDB" id="A0A1I6BBH6"/>
<evidence type="ECO:0000256" key="5">
    <source>
        <dbReference type="ARBA" id="ARBA00022741"/>
    </source>
</evidence>
<evidence type="ECO:0000259" key="9">
    <source>
        <dbReference type="SMART" id="SM00977"/>
    </source>
</evidence>
<dbReference type="STRING" id="126156.SAMN05421670_0336"/>
<dbReference type="Pfam" id="PF01171">
    <property type="entry name" value="ATP_bind_3"/>
    <property type="match status" value="1"/>
</dbReference>
<comment type="domain">
    <text evidence="8">The N-terminal region contains the highly conserved SGGXDS motif, predicted to be a P-loop motif involved in ATP binding.</text>
</comment>
<dbReference type="Pfam" id="PF11734">
    <property type="entry name" value="TilS_C"/>
    <property type="match status" value="1"/>
</dbReference>
<dbReference type="EMBL" id="FOXU01000013">
    <property type="protein sequence ID" value="SFQ78281.1"/>
    <property type="molecule type" value="Genomic_DNA"/>
</dbReference>
<keyword evidence="5 8" id="KW-0547">Nucleotide-binding</keyword>
<keyword evidence="3 8" id="KW-0436">Ligase</keyword>
<dbReference type="HAMAP" id="MF_01161">
    <property type="entry name" value="tRNA_Ile_lys_synt"/>
    <property type="match status" value="1"/>
</dbReference>
<keyword evidence="4 8" id="KW-0819">tRNA processing</keyword>
<dbReference type="OrthoDB" id="9807403at2"/>
<dbReference type="CDD" id="cd01992">
    <property type="entry name" value="TilS_N"/>
    <property type="match status" value="1"/>
</dbReference>
<dbReference type="Proteomes" id="UP000198734">
    <property type="component" value="Unassembled WGS sequence"/>
</dbReference>
<dbReference type="InterPro" id="IPR014729">
    <property type="entry name" value="Rossmann-like_a/b/a_fold"/>
</dbReference>
<keyword evidence="11" id="KW-1185">Reference proteome</keyword>
<evidence type="ECO:0000313" key="11">
    <source>
        <dbReference type="Proteomes" id="UP000198734"/>
    </source>
</evidence>
<dbReference type="Gene3D" id="3.40.50.620">
    <property type="entry name" value="HUPs"/>
    <property type="match status" value="1"/>
</dbReference>
<accession>A0A1I6BBH6</accession>